<name>A0A939ER97_9HYPH</name>
<evidence type="ECO:0000313" key="2">
    <source>
        <dbReference type="EMBL" id="MBO0346875.1"/>
    </source>
</evidence>
<evidence type="ECO:0000313" key="3">
    <source>
        <dbReference type="Proteomes" id="UP000664779"/>
    </source>
</evidence>
<feature type="region of interest" description="Disordered" evidence="1">
    <location>
        <begin position="338"/>
        <end position="371"/>
    </location>
</feature>
<comment type="caution">
    <text evidence="2">The sequence shown here is derived from an EMBL/GenBank/DDBJ whole genome shotgun (WGS) entry which is preliminary data.</text>
</comment>
<dbReference type="EMBL" id="JAFLNF010000008">
    <property type="protein sequence ID" value="MBO0346875.1"/>
    <property type="molecule type" value="Genomic_DNA"/>
</dbReference>
<dbReference type="RefSeq" id="WP_206943193.1">
    <property type="nucleotide sequence ID" value="NZ_JAFLNF010000008.1"/>
</dbReference>
<feature type="compositionally biased region" description="Basic and acidic residues" evidence="1">
    <location>
        <begin position="362"/>
        <end position="371"/>
    </location>
</feature>
<organism evidence="2 3">
    <name type="scientific">Roseibium limicola</name>
    <dbReference type="NCBI Taxonomy" id="2816037"/>
    <lineage>
        <taxon>Bacteria</taxon>
        <taxon>Pseudomonadati</taxon>
        <taxon>Pseudomonadota</taxon>
        <taxon>Alphaproteobacteria</taxon>
        <taxon>Hyphomicrobiales</taxon>
        <taxon>Stappiaceae</taxon>
        <taxon>Roseibium</taxon>
    </lineage>
</organism>
<dbReference type="AlphaFoldDB" id="A0A939ER97"/>
<evidence type="ECO:0000256" key="1">
    <source>
        <dbReference type="SAM" id="MobiDB-lite"/>
    </source>
</evidence>
<reference evidence="2" key="1">
    <citation type="submission" date="2021-03" db="EMBL/GenBank/DDBJ databases">
        <title>Roseibium sp. CAU 1637 isolated from Incheon.</title>
        <authorList>
            <person name="Kim W."/>
        </authorList>
    </citation>
    <scope>NUCLEOTIDE SEQUENCE</scope>
    <source>
        <strain evidence="2">CAU 1637</strain>
    </source>
</reference>
<proteinExistence type="predicted"/>
<dbReference type="InterPro" id="IPR019285">
    <property type="entry name" value="DUF2336"/>
</dbReference>
<dbReference type="Pfam" id="PF10098">
    <property type="entry name" value="DUF2336"/>
    <property type="match status" value="1"/>
</dbReference>
<protein>
    <submittedName>
        <fullName evidence="2">DUF2336 domain-containing protein</fullName>
    </submittedName>
</protein>
<gene>
    <name evidence="2" type="ORF">J0X15_16730</name>
</gene>
<keyword evidence="3" id="KW-1185">Reference proteome</keyword>
<dbReference type="Proteomes" id="UP000664779">
    <property type="component" value="Unassembled WGS sequence"/>
</dbReference>
<sequence>MLTSLKKLNKSASKEVWGSVLLDVSDILLQRKSDVSDREKDFFCEIALLLYSRSAPTDQLKLSRKLAQYAGTPVPLAKHLAHEPIIIAQPILEHSPVLDEHMLMDLAETMSEPYLQFLARRRDLGTPVSDILVSRGRQTVRRLLAGNRHIRLSRDTIKTLIKYALSDAVLREDLTLRGDLPPASCKQLLPYVSPTARERLEGMITGAMNAEDLESVARLRDLRRDHGSKLDIHDITLLWSFAERNRIGLDDLILVMLMDNRLNSVAELLAYLSKAGQRDVRDAIFRGNMALVIEVAKALKLKQSTFNAIARARGTSLRIPMSQAERWIDAYADLLASDPVSPDAADDVSFSARRPMKRKRQRGPDRKISSL</sequence>
<accession>A0A939ER97</accession>
<feature type="compositionally biased region" description="Low complexity" evidence="1">
    <location>
        <begin position="338"/>
        <end position="349"/>
    </location>
</feature>